<feature type="compositionally biased region" description="Basic and acidic residues" evidence="2">
    <location>
        <begin position="421"/>
        <end position="434"/>
    </location>
</feature>
<evidence type="ECO:0000256" key="2">
    <source>
        <dbReference type="SAM" id="MobiDB-lite"/>
    </source>
</evidence>
<accession>A0ABM0K9F8</accession>
<dbReference type="PANTHER" id="PTHR11579">
    <property type="entry name" value="PROTEIN-L-ISOASPARTATE O-METHYLTRANSFERASE"/>
    <property type="match status" value="1"/>
</dbReference>
<reference evidence="4 5" key="1">
    <citation type="submission" date="2025-05" db="UniProtKB">
        <authorList>
            <consortium name="RefSeq"/>
        </authorList>
    </citation>
    <scope>IDENTIFICATION</scope>
</reference>
<feature type="compositionally biased region" description="Acidic residues" evidence="2">
    <location>
        <begin position="309"/>
        <end position="325"/>
    </location>
</feature>
<evidence type="ECO:0000313" key="4">
    <source>
        <dbReference type="RefSeq" id="XP_005112060.1"/>
    </source>
</evidence>
<feature type="compositionally biased region" description="Polar residues" evidence="2">
    <location>
        <begin position="502"/>
        <end position="529"/>
    </location>
</feature>
<evidence type="ECO:0000256" key="1">
    <source>
        <dbReference type="ARBA" id="ARBA00005369"/>
    </source>
</evidence>
<sequence>MGGAVSSGQDNDELVDNLREDNYIKTSEVERVFRIVDRAHYYLAEYKDSAYKDLAWKCGTLHMSAPCIYSAVMEALELEKGMSFLNLGSGTGYLNTMVGFMIGPYGINHGIELHEDNVTYARKKLDSFKTASRKFDDLELCEPEFAVGNCLNLAPENRLYDRVYCGASCPSEQKEAIQNMIKISGILVVPVGDQLLKIRRLSETEFTSESVLPVSFASLVLPDPANKIGDPIMLPEVDPLSLQCICRLAVRESIRKNFDFQLPPTGKVSTSKSRRVKAKFLSPERGRYPLDILPTAQGLMIVGAFSHSDDDDDEDNDDEDEESDYEFLDRQLQRHAFELRRAGAKLASRVREPSPDEIDSDLSDNEENLGGNSAVETQDLNGNQNVSMNFSLSLKTPGNEPTTIESEDGVTANDEEEADDSKESHGDNGERENRATAVNIVRGNESMLAAGSSQWEGENNTQVVIACSSGSKLRERNASLSSEEDITSSASCAKSEAIEMAVSSTSGSAPQTIKSSYSTSADTSETSGFGSLGEDLPHLGLHQSLGSLKDDMSEGPSAYHEARSSSVASSGDDHQAQNRRKNMWPKMVEASSSLDEENEKSVFEQEESSDAGWMDIEDDDDDNDSEDEDSDASSKPLRPVSDDKMEEESGEAVAPRGPDFSAFLKDKVNTLPIPNSLKAFILYYR</sequence>
<keyword evidence="3" id="KW-1185">Reference proteome</keyword>
<feature type="region of interest" description="Disordered" evidence="2">
    <location>
        <begin position="305"/>
        <end position="325"/>
    </location>
</feature>
<dbReference type="Proteomes" id="UP000694888">
    <property type="component" value="Unplaced"/>
</dbReference>
<feature type="compositionally biased region" description="Acidic residues" evidence="2">
    <location>
        <begin position="594"/>
        <end position="631"/>
    </location>
</feature>
<feature type="compositionally biased region" description="Acidic residues" evidence="2">
    <location>
        <begin position="355"/>
        <end position="367"/>
    </location>
</feature>
<evidence type="ECO:0000313" key="3">
    <source>
        <dbReference type="Proteomes" id="UP000694888"/>
    </source>
</evidence>
<protein>
    <submittedName>
        <fullName evidence="4 5">Uncharacterized protein LOC101852524</fullName>
    </submittedName>
</protein>
<comment type="similarity">
    <text evidence="1">Belongs to the methyltransferase superfamily. L-isoaspartyl/D-aspartyl protein methyltransferase family.</text>
</comment>
<dbReference type="SUPFAM" id="SSF53335">
    <property type="entry name" value="S-adenosyl-L-methionine-dependent methyltransferases"/>
    <property type="match status" value="1"/>
</dbReference>
<evidence type="ECO:0000313" key="5">
    <source>
        <dbReference type="RefSeq" id="XP_005112061.1"/>
    </source>
</evidence>
<dbReference type="PANTHER" id="PTHR11579:SF9">
    <property type="entry name" value="PROTEIN-L-ISOASPARTATE O-METHYLTRANSFERASE"/>
    <property type="match status" value="1"/>
</dbReference>
<feature type="compositionally biased region" description="Polar residues" evidence="2">
    <location>
        <begin position="370"/>
        <end position="404"/>
    </location>
</feature>
<dbReference type="InterPro" id="IPR029063">
    <property type="entry name" value="SAM-dependent_MTases_sf"/>
</dbReference>
<dbReference type="RefSeq" id="XP_005112061.1">
    <property type="nucleotide sequence ID" value="XM_005112004.3"/>
</dbReference>
<gene>
    <name evidence="4 5" type="primary">LOC101852524</name>
</gene>
<feature type="compositionally biased region" description="Acidic residues" evidence="2">
    <location>
        <begin position="405"/>
        <end position="420"/>
    </location>
</feature>
<feature type="region of interest" description="Disordered" evidence="2">
    <location>
        <begin position="346"/>
        <end position="435"/>
    </location>
</feature>
<proteinExistence type="inferred from homology"/>
<dbReference type="GeneID" id="101852524"/>
<organism evidence="3 4">
    <name type="scientific">Aplysia californica</name>
    <name type="common">California sea hare</name>
    <dbReference type="NCBI Taxonomy" id="6500"/>
    <lineage>
        <taxon>Eukaryota</taxon>
        <taxon>Metazoa</taxon>
        <taxon>Spiralia</taxon>
        <taxon>Lophotrochozoa</taxon>
        <taxon>Mollusca</taxon>
        <taxon>Gastropoda</taxon>
        <taxon>Heterobranchia</taxon>
        <taxon>Euthyneura</taxon>
        <taxon>Tectipleura</taxon>
        <taxon>Aplysiida</taxon>
        <taxon>Aplysioidea</taxon>
        <taxon>Aplysiidae</taxon>
        <taxon>Aplysia</taxon>
    </lineage>
</organism>
<feature type="region of interest" description="Disordered" evidence="2">
    <location>
        <begin position="501"/>
        <end position="659"/>
    </location>
</feature>
<dbReference type="Pfam" id="PF01135">
    <property type="entry name" value="PCMT"/>
    <property type="match status" value="1"/>
</dbReference>
<name>A0ABM0K9F8_APLCA</name>
<dbReference type="Gene3D" id="3.40.50.150">
    <property type="entry name" value="Vaccinia Virus protein VP39"/>
    <property type="match status" value="1"/>
</dbReference>
<dbReference type="InterPro" id="IPR000682">
    <property type="entry name" value="PCMT"/>
</dbReference>
<dbReference type="RefSeq" id="XP_005112060.1">
    <property type="nucleotide sequence ID" value="XM_005112003.3"/>
</dbReference>